<dbReference type="SUPFAM" id="SSF48452">
    <property type="entry name" value="TPR-like"/>
    <property type="match status" value="1"/>
</dbReference>
<reference evidence="2 3" key="1">
    <citation type="submission" date="2018-09" db="EMBL/GenBank/DDBJ databases">
        <title>Genomic investigation of the strawberry pathogen Phytophthora fragariae indicates pathogenicity is determined by transcriptional variation in three key races.</title>
        <authorList>
            <person name="Adams T.M."/>
            <person name="Armitage A.D."/>
            <person name="Sobczyk M.K."/>
            <person name="Bates H.J."/>
            <person name="Dunwell J.M."/>
            <person name="Nellist C.F."/>
            <person name="Harrison R.J."/>
        </authorList>
    </citation>
    <scope>NUCLEOTIDE SEQUENCE [LARGE SCALE GENOMIC DNA]</scope>
    <source>
        <strain evidence="2 3">BC-23</strain>
    </source>
</reference>
<feature type="compositionally biased region" description="Polar residues" evidence="1">
    <location>
        <begin position="545"/>
        <end position="554"/>
    </location>
</feature>
<accession>A0A6G0NFH2</accession>
<evidence type="ECO:0000313" key="3">
    <source>
        <dbReference type="Proteomes" id="UP000476176"/>
    </source>
</evidence>
<protein>
    <submittedName>
        <fullName evidence="2">Uncharacterized protein</fullName>
    </submittedName>
</protein>
<dbReference type="PANTHER" id="PTHR43102">
    <property type="entry name" value="SLR1143 PROTEIN"/>
    <property type="match status" value="1"/>
</dbReference>
<feature type="region of interest" description="Disordered" evidence="1">
    <location>
        <begin position="1"/>
        <end position="84"/>
    </location>
</feature>
<comment type="caution">
    <text evidence="2">The sequence shown here is derived from an EMBL/GenBank/DDBJ whole genome shotgun (WGS) entry which is preliminary data.</text>
</comment>
<name>A0A6G0NFH2_9STRA</name>
<proteinExistence type="predicted"/>
<feature type="compositionally biased region" description="Low complexity" evidence="1">
    <location>
        <begin position="647"/>
        <end position="657"/>
    </location>
</feature>
<evidence type="ECO:0000256" key="1">
    <source>
        <dbReference type="SAM" id="MobiDB-lite"/>
    </source>
</evidence>
<organism evidence="2 3">
    <name type="scientific">Phytophthora fragariae</name>
    <dbReference type="NCBI Taxonomy" id="53985"/>
    <lineage>
        <taxon>Eukaryota</taxon>
        <taxon>Sar</taxon>
        <taxon>Stramenopiles</taxon>
        <taxon>Oomycota</taxon>
        <taxon>Peronosporomycetes</taxon>
        <taxon>Peronosporales</taxon>
        <taxon>Peronosporaceae</taxon>
        <taxon>Phytophthora</taxon>
    </lineage>
</organism>
<dbReference type="AlphaFoldDB" id="A0A6G0NFH2"/>
<evidence type="ECO:0000313" key="2">
    <source>
        <dbReference type="EMBL" id="KAE9205921.1"/>
    </source>
</evidence>
<dbReference type="PANTHER" id="PTHR43102:SF2">
    <property type="entry name" value="GAF DOMAIN-CONTAINING PROTEIN"/>
    <property type="match status" value="1"/>
</dbReference>
<feature type="compositionally biased region" description="Low complexity" evidence="1">
    <location>
        <begin position="580"/>
        <end position="595"/>
    </location>
</feature>
<dbReference type="Proteomes" id="UP000476176">
    <property type="component" value="Unassembled WGS sequence"/>
</dbReference>
<feature type="compositionally biased region" description="Pro residues" evidence="1">
    <location>
        <begin position="669"/>
        <end position="684"/>
    </location>
</feature>
<feature type="compositionally biased region" description="Polar residues" evidence="1">
    <location>
        <begin position="15"/>
        <end position="26"/>
    </location>
</feature>
<feature type="region of interest" description="Disordered" evidence="1">
    <location>
        <begin position="451"/>
        <end position="692"/>
    </location>
</feature>
<dbReference type="EMBL" id="QXGC01001308">
    <property type="protein sequence ID" value="KAE9205921.1"/>
    <property type="molecule type" value="Genomic_DNA"/>
</dbReference>
<feature type="compositionally biased region" description="Low complexity" evidence="1">
    <location>
        <begin position="602"/>
        <end position="622"/>
    </location>
</feature>
<sequence>MPIHFPFVSSRKQSEPPSTRRNASYRNQDREVLGDVGDSCWHPNATQTTSRRRRSHLTSSMRTVPADRPSPAMSSWAGFESDGPKSFRKVCVSDAELVQRARNSSRVSRRGRLLRVPSVMWECKEISGFAMLSRRTGAGGESFEVLTTGEVACEPEDVESILCPRTESDYNAVARELLGDQFIYGSIVHEVQHRGFDDDSDVDSEEDDEEEANTNFQLRCDDHVAVRTACFARSRRFTRNEEWCFLEYFRSRSVALAKPFESNDSSESSTSSINIDDPTGFSIVLSSMPPSELNAGKMASDRVTQLHGITATYSVEPLSQTVGCPGPRVRVSFHATFTAPQNTPEGHADSQIVRMRLTAMARSLHRLPGIEIAAGMASRFPPQQQLTADLASTGGTAAPQAARASPFASGPVAMVNQVRPGLGAPGQFPGHAVRAAPTQLSTPFVPQRHLSASMDSAAPDPTPTLFADRPSDSTNVLFASPPAQSATERIGQSASLSTQRYRSITDPFGSPSGPAPPFQMQQAHTALPRELQRSPSEDLFGPASTPGQPSQRNAYESLFGSPEKASVSAEGVPKLSRHASLSSSQGPSPSPFSRSLPPPAQPRQNQQYAPYQQEQQQASSRPFGQAPPPAAPFLGYADNARSQSFRAPAASASTPASLFPDARKIPSPVKSPPTSAPVPPPSPPRITLEAPSPDDLVDEFLKMPVDERFAGAENANPPASKLLLADVPDTIEGLQVLYAQKRWKSLTKKSLSMLQNPSKDINVTLEIKSWWLAGLIKEGHYDNAASVLDQIGNLDEISVTVGRAPFVSIRLHLLQALLSKCQGKPVNHEKQLFHLIMRLRSAIQQNESEGLLGVELNEVARWLRIVQFALANHLVHQQKFMLALRICSQIDAQYLEGSDKVIVLSRVGRIRLQMGDLAAAEKLFEAARYHTGQLRAIGGDGVTMKGLGELEARLLLNDGLLLFAQNKLQEALSAFDSILYLQNAQGVTTESLDADIFLDEDVVCSAVNNYAICALYCCDVKAAVAALERMIRSNPQRFLNGVVVFNLSSLYDLLFDNATSKSRKEMMKKIAHLYDLEHVDPAAYRI</sequence>
<dbReference type="InterPro" id="IPR011990">
    <property type="entry name" value="TPR-like_helical_dom_sf"/>
</dbReference>
<dbReference type="Gene3D" id="1.25.40.10">
    <property type="entry name" value="Tetratricopeptide repeat domain"/>
    <property type="match status" value="1"/>
</dbReference>
<feature type="compositionally biased region" description="Polar residues" evidence="1">
    <location>
        <begin position="472"/>
        <end position="502"/>
    </location>
</feature>
<gene>
    <name evidence="2" type="ORF">PF004_g17442</name>
</gene>